<reference evidence="2 3" key="1">
    <citation type="submission" date="2015-12" db="EMBL/GenBank/DDBJ databases">
        <title>Diversity of Burkholderia near neighbor genomes.</title>
        <authorList>
            <person name="Sahl J."/>
            <person name="Wagner D."/>
            <person name="Keim P."/>
        </authorList>
    </citation>
    <scope>NUCLEOTIDE SEQUENCE [LARGE SCALE GENOMIC DNA]</scope>
    <source>
        <strain evidence="2 3">BDU8</strain>
    </source>
</reference>
<organism evidence="2 3">
    <name type="scientific">Burkholderia mayonis</name>
    <dbReference type="NCBI Taxonomy" id="1385591"/>
    <lineage>
        <taxon>Bacteria</taxon>
        <taxon>Pseudomonadati</taxon>
        <taxon>Pseudomonadota</taxon>
        <taxon>Betaproteobacteria</taxon>
        <taxon>Burkholderiales</taxon>
        <taxon>Burkholderiaceae</taxon>
        <taxon>Burkholderia</taxon>
        <taxon>pseudomallei group</taxon>
    </lineage>
</organism>
<evidence type="ECO:0000313" key="3">
    <source>
        <dbReference type="Proteomes" id="UP000067711"/>
    </source>
</evidence>
<dbReference type="AlphaFoldDB" id="A0A1B4FRR4"/>
<dbReference type="Proteomes" id="UP000067711">
    <property type="component" value="Chromosome 2"/>
</dbReference>
<feature type="region of interest" description="Disordered" evidence="1">
    <location>
        <begin position="54"/>
        <end position="80"/>
    </location>
</feature>
<sequence length="80" mass="8632">MKYLYSGPISGVSLQDGTEVREVMLHPGAQVELPEQHEYTQTLIALGHLRPVAAQHEPARERVAEDQPQAAANDAASKGA</sequence>
<name>A0A1B4FRR4_9BURK</name>
<protein>
    <submittedName>
        <fullName evidence="2">Uncharacterized protein</fullName>
    </submittedName>
</protein>
<proteinExistence type="predicted"/>
<evidence type="ECO:0000313" key="2">
    <source>
        <dbReference type="EMBL" id="AOJ06382.1"/>
    </source>
</evidence>
<dbReference type="RefSeq" id="WP_066492266.1">
    <property type="nucleotide sequence ID" value="NZ_CP013388.1"/>
</dbReference>
<evidence type="ECO:0000256" key="1">
    <source>
        <dbReference type="SAM" id="MobiDB-lite"/>
    </source>
</evidence>
<gene>
    <name evidence="2" type="ORF">WS71_02865</name>
</gene>
<accession>A0A1B4FRR4</accession>
<dbReference type="EMBL" id="CP013388">
    <property type="protein sequence ID" value="AOJ06382.1"/>
    <property type="molecule type" value="Genomic_DNA"/>
</dbReference>